<dbReference type="AlphaFoldDB" id="H8MNS5"/>
<dbReference type="Proteomes" id="UP000007587">
    <property type="component" value="Chromosome"/>
</dbReference>
<reference evidence="1 2" key="1">
    <citation type="journal article" date="2012" name="J. Bacteriol.">
        <title>Complete Genome Sequence of the Fruiting Myxobacterium Corallococcus coralloides DSM 2259.</title>
        <authorList>
            <person name="Huntley S."/>
            <person name="Zhang Y."/>
            <person name="Treuner-Lange A."/>
            <person name="Kneip S."/>
            <person name="Sensen C.W."/>
            <person name="Sogaard-Andersen L."/>
        </authorList>
    </citation>
    <scope>NUCLEOTIDE SEQUENCE [LARGE SCALE GENOMIC DNA]</scope>
    <source>
        <strain evidence="2">ATCC 25202 / DSM 2259 / NBRC 100086 / M2</strain>
    </source>
</reference>
<evidence type="ECO:0000313" key="1">
    <source>
        <dbReference type="EMBL" id="AFE06806.1"/>
    </source>
</evidence>
<dbReference type="OrthoDB" id="5123238at2"/>
<gene>
    <name evidence="1" type="ordered locus">COCOR_06206</name>
</gene>
<dbReference type="RefSeq" id="WP_014398994.1">
    <property type="nucleotide sequence ID" value="NC_017030.1"/>
</dbReference>
<dbReference type="KEGG" id="ccx:COCOR_06206"/>
<proteinExistence type="predicted"/>
<keyword evidence="2" id="KW-1185">Reference proteome</keyword>
<accession>H8MNS5</accession>
<evidence type="ECO:0000313" key="2">
    <source>
        <dbReference type="Proteomes" id="UP000007587"/>
    </source>
</evidence>
<dbReference type="eggNOG" id="ENOG5032JK8">
    <property type="taxonomic scope" value="Bacteria"/>
</dbReference>
<dbReference type="InParanoid" id="H8MNS5"/>
<sequence>MTHSSFKRCAQALVITSLLAGCGGTDTGEPTAPEPITHAAQHCVMNVLPFTPGEPLPAADTVPAPKCFTSFPEAISFATGGTVRLPATANPRDLKESDLKSVHQAAPNETVIGIEYKDGYSGSSLVFTSLYGGCGSYLVNLPSDWNNVISYSKSFAGCNHSYHYDGLNGSGANVDCGGGCEYIGDTMNDKTSSIFWTQ</sequence>
<protein>
    <recommendedName>
        <fullName evidence="3">Lipoprotein</fullName>
    </recommendedName>
</protein>
<dbReference type="PROSITE" id="PS51257">
    <property type="entry name" value="PROKAR_LIPOPROTEIN"/>
    <property type="match status" value="1"/>
</dbReference>
<dbReference type="HOGENOM" id="CLU_1376149_0_0_7"/>
<dbReference type="EMBL" id="CP003389">
    <property type="protein sequence ID" value="AFE06806.1"/>
    <property type="molecule type" value="Genomic_DNA"/>
</dbReference>
<name>H8MNS5_CORCM</name>
<organism evidence="1 2">
    <name type="scientific">Corallococcus coralloides (strain ATCC 25202 / DSM 2259 / NBRC 100086 / M2)</name>
    <name type="common">Myxococcus coralloides</name>
    <dbReference type="NCBI Taxonomy" id="1144275"/>
    <lineage>
        <taxon>Bacteria</taxon>
        <taxon>Pseudomonadati</taxon>
        <taxon>Myxococcota</taxon>
        <taxon>Myxococcia</taxon>
        <taxon>Myxococcales</taxon>
        <taxon>Cystobacterineae</taxon>
        <taxon>Myxococcaceae</taxon>
        <taxon>Corallococcus</taxon>
    </lineage>
</organism>
<reference evidence="2" key="2">
    <citation type="submission" date="2012-03" db="EMBL/GenBank/DDBJ databases">
        <title>Genome sequence of the fruiting myxobacterium Corallococcus coralloides DSM 2259.</title>
        <authorList>
            <person name="Huntley S."/>
            <person name="Zhang Y."/>
            <person name="Treuner-Lange A."/>
            <person name="Sensen C.W."/>
            <person name="Sogaard-Andersen L."/>
        </authorList>
    </citation>
    <scope>NUCLEOTIDE SEQUENCE [LARGE SCALE GENOMIC DNA]</scope>
    <source>
        <strain evidence="2">ATCC 25202 / DSM 2259 / NBRC 100086 / M2</strain>
    </source>
</reference>
<evidence type="ECO:0008006" key="3">
    <source>
        <dbReference type="Google" id="ProtNLM"/>
    </source>
</evidence>